<dbReference type="InterPro" id="IPR000734">
    <property type="entry name" value="TAG_lipase"/>
</dbReference>
<feature type="domain" description="Lipase" evidence="6">
    <location>
        <begin position="99"/>
        <end position="250"/>
    </location>
</feature>
<dbReference type="GO" id="GO:0005615">
    <property type="term" value="C:extracellular space"/>
    <property type="evidence" value="ECO:0007669"/>
    <property type="project" value="TreeGrafter"/>
</dbReference>
<accession>A0AAE6ISM1</accession>
<keyword evidence="5" id="KW-1133">Transmembrane helix</keyword>
<evidence type="ECO:0000313" key="7">
    <source>
        <dbReference type="EMBL" id="QEJ80786.1"/>
    </source>
</evidence>
<comment type="subcellular location">
    <subcellularLocation>
        <location evidence="1">Secreted</location>
    </subcellularLocation>
</comment>
<comment type="similarity">
    <text evidence="2">Belongs to the AB hydrolase superfamily. Lipase family.</text>
</comment>
<feature type="compositionally biased region" description="Low complexity" evidence="4">
    <location>
        <begin position="662"/>
        <end position="708"/>
    </location>
</feature>
<evidence type="ECO:0000256" key="1">
    <source>
        <dbReference type="ARBA" id="ARBA00004613"/>
    </source>
</evidence>
<dbReference type="InterPro" id="IPR013818">
    <property type="entry name" value="Lipase"/>
</dbReference>
<dbReference type="Pfam" id="PF00151">
    <property type="entry name" value="Lipase"/>
    <property type="match status" value="1"/>
</dbReference>
<name>A0AAE6ISM1_9ADEN</name>
<dbReference type="GO" id="GO:0016298">
    <property type="term" value="F:lipase activity"/>
    <property type="evidence" value="ECO:0007669"/>
    <property type="project" value="InterPro"/>
</dbReference>
<reference evidence="7" key="2">
    <citation type="submission" date="2019-07" db="EMBL/GenBank/DDBJ databases">
        <authorList>
            <person name="Duarte M.A."/>
            <person name="Silva J.M.F."/>
            <person name="Brito C.R."/>
            <person name="Teixeira D.S."/>
            <person name="Melo F.L."/>
            <person name="Ribeiro B.M."/>
            <person name="Nagata T."/>
            <person name="Campos F.S."/>
        </authorList>
    </citation>
    <scope>NUCLEOTIDE SEQUENCE</scope>
    <source>
        <strain evidence="7">BR_DF2</strain>
    </source>
</reference>
<organism evidence="7 8">
    <name type="scientific">Southern Psittacara leucophthalmus aviadenovirus</name>
    <dbReference type="NCBI Taxonomy" id="2604330"/>
    <lineage>
        <taxon>Viruses</taxon>
        <taxon>Varidnaviria</taxon>
        <taxon>Bamfordvirae</taxon>
        <taxon>Preplasmiviricota</taxon>
        <taxon>Polisuviricotina</taxon>
        <taxon>Pharingeaviricetes</taxon>
        <taxon>Rowavirales</taxon>
        <taxon>Adenoviridae</taxon>
        <taxon>Aviadenovirus</taxon>
        <taxon>Aviadenovirus leucophthalmi</taxon>
    </lineage>
</organism>
<keyword evidence="8" id="KW-1185">Reference proteome</keyword>
<gene>
    <name evidence="7" type="ORF">SPLgp26</name>
</gene>
<dbReference type="Proteomes" id="UP000830145">
    <property type="component" value="Segment"/>
</dbReference>
<sequence>MVIRECEKPMLKSLLPEGHDANLPDLRLNETNHRRAKRSFGVVRPPDTSGSAFYSYPNDAPYRGYASIVFYNTSSKQFKSYVASPGVYDRMENDGVFKGKEQDIVLLVHGWHAWQSSIWLFEKVLRMHTIVTPTTSVLFVNWESIGANDREIGNAAWAATRLNIGEFLKGVDGSKSRLHCVGHSLGGHACAAVCRHYRLLNKYRYQCERIVSLDPASVMFKYNSPDSDVKNYRISRWDAKYVAVLATNRNFMGLADVVGDEYITVNIDGDSAEGCPVLGKWSGRICVTGYTSISHCEDVDLGTMFNSRVIPHTKDTCSHMMAPVYFMKYLDIYTAVPVFRIEGRNPGWIKGPLASVWNSYVTSRDYRFDTYFVPNSVWYSFVSSPTTLRPAEQFMVITPKANKWVQVLNSYSRYFKWDDDMYSYYIFLMLNQWDSRKIIYVNSDYTPVTCRLTRGLGYGIYDGKFRTRPVEMTTQDVREMMCEFVPAQRNWNFKCFYKGHNNRIPVYRDMLPVVDRAIKVPPVSGCLRYNAYLPRTPRDKLSSMSFKVDTVETINWNCKVGLELMLVSIANSTERKQLVLSTMWDACGDFWDSHGIEYLVDRTKCELKLRFAHAGSYDLTLEFRYNIRIVPIKVSDAPSFYKGYRLLPGPLVGVKMDDDDSTTTTTTTTSSTSSSSTACNNTSRTTTTATPITTPTTTTTTTTVSSSSKIAEFSTSTTSSTPLEDEEDSMKTMVTNKMVENVPMKLVVEKTEAVQKEASGGNLTAVIVIGLAAILAFVACLAVIVSRKRYKRPIYVIKDRMFDPASAEAML</sequence>
<dbReference type="PANTHER" id="PTHR11610">
    <property type="entry name" value="LIPASE"/>
    <property type="match status" value="1"/>
</dbReference>
<dbReference type="InterPro" id="IPR029058">
    <property type="entry name" value="AB_hydrolase_fold"/>
</dbReference>
<evidence type="ECO:0000259" key="6">
    <source>
        <dbReference type="Pfam" id="PF00151"/>
    </source>
</evidence>
<proteinExistence type="inferred from homology"/>
<dbReference type="SUPFAM" id="SSF53474">
    <property type="entry name" value="alpha/beta-Hydrolases"/>
    <property type="match status" value="1"/>
</dbReference>
<feature type="compositionally biased region" description="Polar residues" evidence="4">
    <location>
        <begin position="713"/>
        <end position="722"/>
    </location>
</feature>
<evidence type="ECO:0000256" key="3">
    <source>
        <dbReference type="ARBA" id="ARBA00022525"/>
    </source>
</evidence>
<evidence type="ECO:0000256" key="2">
    <source>
        <dbReference type="ARBA" id="ARBA00010701"/>
    </source>
</evidence>
<keyword evidence="5" id="KW-0472">Membrane</keyword>
<feature type="region of interest" description="Disordered" evidence="4">
    <location>
        <begin position="655"/>
        <end position="728"/>
    </location>
</feature>
<feature type="transmembrane region" description="Helical" evidence="5">
    <location>
        <begin position="763"/>
        <end position="785"/>
    </location>
</feature>
<evidence type="ECO:0000256" key="5">
    <source>
        <dbReference type="SAM" id="Phobius"/>
    </source>
</evidence>
<keyword evidence="5" id="KW-0812">Transmembrane</keyword>
<evidence type="ECO:0000256" key="4">
    <source>
        <dbReference type="SAM" id="MobiDB-lite"/>
    </source>
</evidence>
<dbReference type="EMBL" id="MN153802">
    <property type="protein sequence ID" value="QEJ80786.1"/>
    <property type="molecule type" value="Genomic_DNA"/>
</dbReference>
<protein>
    <submittedName>
        <fullName evidence="7">Protein ORF19</fullName>
    </submittedName>
</protein>
<evidence type="ECO:0000313" key="8">
    <source>
        <dbReference type="Proteomes" id="UP000830145"/>
    </source>
</evidence>
<dbReference type="Gene3D" id="3.40.50.1820">
    <property type="entry name" value="alpha/beta hydrolase"/>
    <property type="match status" value="1"/>
</dbReference>
<keyword evidence="3" id="KW-0964">Secreted</keyword>
<reference evidence="7" key="1">
    <citation type="journal article" date="2019" name="Viruses">
        <title>Faecal Virome Analysis of Wild Animals from Brazil.</title>
        <authorList>
            <person name="Duarte M.A."/>
            <person name="Silva J.M.F."/>
            <person name="Brito C.R."/>
            <person name="Teixeira D.S."/>
            <person name="Melo F.L."/>
            <person name="Ribeiro B.M."/>
            <person name="Nagata T."/>
            <person name="Campos F.S."/>
        </authorList>
    </citation>
    <scope>NUCLEOTIDE SEQUENCE</scope>
    <source>
        <strain evidence="7">BR_DF2</strain>
    </source>
</reference>
<dbReference type="GO" id="GO:0016042">
    <property type="term" value="P:lipid catabolic process"/>
    <property type="evidence" value="ECO:0007669"/>
    <property type="project" value="TreeGrafter"/>
</dbReference>